<dbReference type="Proteomes" id="UP001156873">
    <property type="component" value="Unassembled WGS sequence"/>
</dbReference>
<sequence>MDTPAFPITPLLPQIAASLDAHPRLVLEAPPGAGKTTQVPLALLDAAWLAGRRIVMLEPRRVAARSAATFMARQLGEDVGGLVGYRIRFDSRISARTRIEVVTEGILTRMLQDDPELGGIGALLFDEFHERHLAGDLGLALALDVQAGLREDLRIVVMSATLDGERLATLLDAPRLSSAGRAFPVQVEHLPARRDEALEAQVRRAVEQALARHPGDVLVFLPGRREIARASTALARLDTDAEVLELHGELSVEQQSRVLQPAPDGRRRVVLATNVAESSVTLPGVRVVIDSGLAREPRYDPNSGFSRLDVVAITQASADQRAGRAGRVAEGWAWRLWPASQRLEPQRRPEIVQVELAGLALELAAWGHADLRFVDPPPAGALAAARDLLQRLDALDGDHRITPAGRSMLALGTHPRLAAMLLAPHDHRARALACDLAALVEARDPLRQRDDGWRARWLALAASRTGRAGDAHRGTLATIDGAARQWRRRTGTREPPPHEVPPHALGDLLAHAFPDRIARAHPRDPQRYLLANGRMARLADDSTLRGEPWLVASELRFDTRDSLVLRAAPVDEAHLRRDFASHFVERDEVRWDADRRALVAERVRRFDGIVLDTRPAGRVDPGLAARALADAVADLGLDALPWSDGLRQWRARVQSLRAWMPDLGLPDLSDDALLTTRAQWLKPLYQGLTRLDALSADGFADGLRAQVDWPLRQRVDQLAPVRIGVPSGMERRIEYALAHDGSPAPPVLAVKLQELFGLAETPRVAEGRVPLTLHLLSPAGRPLQVTRDLRGFWERTYPEVRREMKGRYPRHPWPEDPWNAPATHRAKPRGT</sequence>
<dbReference type="InterPro" id="IPR013689">
    <property type="entry name" value="RNA_helicase_ATP-dep_HrpB_C"/>
</dbReference>
<proteinExistence type="predicted"/>
<dbReference type="PANTHER" id="PTHR43519:SF1">
    <property type="entry name" value="ATP-DEPENDENT RNA HELICASE HRPB"/>
    <property type="match status" value="1"/>
</dbReference>
<dbReference type="EMBL" id="JARXRO010000001">
    <property type="protein sequence ID" value="MDH5832360.1"/>
    <property type="molecule type" value="Genomic_DNA"/>
</dbReference>
<dbReference type="InterPro" id="IPR011545">
    <property type="entry name" value="DEAD/DEAH_box_helicase_dom"/>
</dbReference>
<dbReference type="CDD" id="cd18791">
    <property type="entry name" value="SF2_C_RHA"/>
    <property type="match status" value="1"/>
</dbReference>
<name>A0ABT6JNU5_9GAMM</name>
<dbReference type="InterPro" id="IPR056329">
    <property type="entry name" value="CON_HrpB"/>
</dbReference>
<dbReference type="GO" id="GO:0004386">
    <property type="term" value="F:helicase activity"/>
    <property type="evidence" value="ECO:0007669"/>
    <property type="project" value="UniProtKB-KW"/>
</dbReference>
<accession>A0ABT6JNU5</accession>
<keyword evidence="3 8" id="KW-0347">Helicase</keyword>
<evidence type="ECO:0000256" key="5">
    <source>
        <dbReference type="SAM" id="MobiDB-lite"/>
    </source>
</evidence>
<evidence type="ECO:0000259" key="7">
    <source>
        <dbReference type="PROSITE" id="PS51194"/>
    </source>
</evidence>
<evidence type="ECO:0000313" key="9">
    <source>
        <dbReference type="Proteomes" id="UP001156873"/>
    </source>
</evidence>
<evidence type="ECO:0000256" key="2">
    <source>
        <dbReference type="ARBA" id="ARBA00022801"/>
    </source>
</evidence>
<dbReference type="InterPro" id="IPR010225">
    <property type="entry name" value="HrpB"/>
</dbReference>
<dbReference type="PROSITE" id="PS51194">
    <property type="entry name" value="HELICASE_CTER"/>
    <property type="match status" value="1"/>
</dbReference>
<dbReference type="RefSeq" id="WP_280576534.1">
    <property type="nucleotide sequence ID" value="NZ_JARXRO010000001.1"/>
</dbReference>
<dbReference type="CDD" id="cd17990">
    <property type="entry name" value="DEXHc_HrpB"/>
    <property type="match status" value="1"/>
</dbReference>
<dbReference type="InterPro" id="IPR001650">
    <property type="entry name" value="Helicase_C-like"/>
</dbReference>
<dbReference type="PROSITE" id="PS51192">
    <property type="entry name" value="HELICASE_ATP_BIND_1"/>
    <property type="match status" value="1"/>
</dbReference>
<dbReference type="SMART" id="SM00847">
    <property type="entry name" value="HA2"/>
    <property type="match status" value="1"/>
</dbReference>
<dbReference type="SUPFAM" id="SSF52540">
    <property type="entry name" value="P-loop containing nucleoside triphosphate hydrolases"/>
    <property type="match status" value="1"/>
</dbReference>
<dbReference type="SMART" id="SM00487">
    <property type="entry name" value="DEXDc"/>
    <property type="match status" value="1"/>
</dbReference>
<dbReference type="InterPro" id="IPR049614">
    <property type="entry name" value="HrpB_DEXH"/>
</dbReference>
<dbReference type="SMART" id="SM00490">
    <property type="entry name" value="HELICc"/>
    <property type="match status" value="1"/>
</dbReference>
<organism evidence="8 9">
    <name type="scientific">Luteimonas kalidii</name>
    <dbReference type="NCBI Taxonomy" id="3042025"/>
    <lineage>
        <taxon>Bacteria</taxon>
        <taxon>Pseudomonadati</taxon>
        <taxon>Pseudomonadota</taxon>
        <taxon>Gammaproteobacteria</taxon>
        <taxon>Lysobacterales</taxon>
        <taxon>Lysobacteraceae</taxon>
        <taxon>Luteimonas</taxon>
    </lineage>
</organism>
<evidence type="ECO:0000256" key="4">
    <source>
        <dbReference type="ARBA" id="ARBA00022840"/>
    </source>
</evidence>
<keyword evidence="2" id="KW-0378">Hydrolase</keyword>
<keyword evidence="9" id="KW-1185">Reference proteome</keyword>
<protein>
    <submittedName>
        <fullName evidence="8">ATP-dependent helicase HrpB</fullName>
    </submittedName>
</protein>
<evidence type="ECO:0000259" key="6">
    <source>
        <dbReference type="PROSITE" id="PS51192"/>
    </source>
</evidence>
<keyword evidence="1" id="KW-0547">Nucleotide-binding</keyword>
<dbReference type="PANTHER" id="PTHR43519">
    <property type="entry name" value="ATP-DEPENDENT RNA HELICASE HRPB"/>
    <property type="match status" value="1"/>
</dbReference>
<reference evidence="8 9" key="1">
    <citation type="submission" date="2023-04" db="EMBL/GenBank/DDBJ databases">
        <title>Luteimonas sp. M1R5S59.</title>
        <authorList>
            <person name="Sun J.-Q."/>
        </authorList>
    </citation>
    <scope>NUCLEOTIDE SEQUENCE [LARGE SCALE GENOMIC DNA]</scope>
    <source>
        <strain evidence="8 9">M1R5S59</strain>
    </source>
</reference>
<feature type="domain" description="Helicase ATP-binding" evidence="6">
    <location>
        <begin position="16"/>
        <end position="180"/>
    </location>
</feature>
<dbReference type="Gene3D" id="3.40.50.300">
    <property type="entry name" value="P-loop containing nucleotide triphosphate hydrolases"/>
    <property type="match status" value="2"/>
</dbReference>
<dbReference type="InterPro" id="IPR027417">
    <property type="entry name" value="P-loop_NTPase"/>
</dbReference>
<dbReference type="Pfam" id="PF24473">
    <property type="entry name" value="CON_HrpB"/>
    <property type="match status" value="1"/>
</dbReference>
<dbReference type="Pfam" id="PF00271">
    <property type="entry name" value="Helicase_C"/>
    <property type="match status" value="1"/>
</dbReference>
<dbReference type="Pfam" id="PF00270">
    <property type="entry name" value="DEAD"/>
    <property type="match status" value="1"/>
</dbReference>
<evidence type="ECO:0000256" key="1">
    <source>
        <dbReference type="ARBA" id="ARBA00022741"/>
    </source>
</evidence>
<evidence type="ECO:0000313" key="8">
    <source>
        <dbReference type="EMBL" id="MDH5832360.1"/>
    </source>
</evidence>
<gene>
    <name evidence="8" type="primary">hrpB</name>
    <name evidence="8" type="ORF">QFW81_00235</name>
</gene>
<dbReference type="InterPro" id="IPR007502">
    <property type="entry name" value="Helicase-assoc_dom"/>
</dbReference>
<feature type="region of interest" description="Disordered" evidence="5">
    <location>
        <begin position="808"/>
        <end position="831"/>
    </location>
</feature>
<dbReference type="NCBIfam" id="TIGR01970">
    <property type="entry name" value="DEAH_box_HrpB"/>
    <property type="match status" value="1"/>
</dbReference>
<feature type="domain" description="Helicase C-terminal" evidence="7">
    <location>
        <begin position="205"/>
        <end position="367"/>
    </location>
</feature>
<evidence type="ECO:0000256" key="3">
    <source>
        <dbReference type="ARBA" id="ARBA00022806"/>
    </source>
</evidence>
<dbReference type="Pfam" id="PF08482">
    <property type="entry name" value="HrpB_C"/>
    <property type="match status" value="1"/>
</dbReference>
<keyword evidence="4" id="KW-0067">ATP-binding</keyword>
<dbReference type="PIRSF" id="PIRSF005496">
    <property type="entry name" value="ATP_hel_hrpB"/>
    <property type="match status" value="1"/>
</dbReference>
<comment type="caution">
    <text evidence="8">The sequence shown here is derived from an EMBL/GenBank/DDBJ whole genome shotgun (WGS) entry which is preliminary data.</text>
</comment>
<dbReference type="InterPro" id="IPR014001">
    <property type="entry name" value="Helicase_ATP-bd"/>
</dbReference>
<dbReference type="Gene3D" id="1.20.120.1080">
    <property type="match status" value="1"/>
</dbReference>